<dbReference type="Proteomes" id="UP000076394">
    <property type="component" value="Chromosome"/>
</dbReference>
<reference evidence="1 2" key="1">
    <citation type="submission" date="2015-03" db="EMBL/GenBank/DDBJ databases">
        <title>Genomic characterization of Dehalococcoides mccartyi strain 11a5, an unusal plasmid-containing chloroethene dechlorinator.</title>
        <authorList>
            <person name="Zhao S."/>
            <person name="Ding C."/>
            <person name="He J."/>
        </authorList>
    </citation>
    <scope>NUCLEOTIDE SEQUENCE [LARGE SCALE GENOMIC DNA]</scope>
    <source>
        <strain evidence="1 2">11a5</strain>
    </source>
</reference>
<evidence type="ECO:0000313" key="1">
    <source>
        <dbReference type="EMBL" id="AMU86594.1"/>
    </source>
</evidence>
<accession>A0A142V9T6</accession>
<dbReference type="InterPro" id="IPR038389">
    <property type="entry name" value="PSMG2_sf"/>
</dbReference>
<organism evidence="1 2">
    <name type="scientific">Dehalococcoides mccartyi</name>
    <dbReference type="NCBI Taxonomy" id="61435"/>
    <lineage>
        <taxon>Bacteria</taxon>
        <taxon>Bacillati</taxon>
        <taxon>Chloroflexota</taxon>
        <taxon>Dehalococcoidia</taxon>
        <taxon>Dehalococcoidales</taxon>
        <taxon>Dehalococcoidaceae</taxon>
        <taxon>Dehalococcoides</taxon>
    </lineage>
</organism>
<dbReference type="OrthoDB" id="166249at2"/>
<evidence type="ECO:0000313" key="2">
    <source>
        <dbReference type="Proteomes" id="UP000076394"/>
    </source>
</evidence>
<protein>
    <recommendedName>
        <fullName evidence="3">PAC2 family protein</fullName>
    </recommendedName>
</protein>
<dbReference type="AlphaFoldDB" id="A0A142V9T6"/>
<dbReference type="SUPFAM" id="SSF159659">
    <property type="entry name" value="Cgl1923-like"/>
    <property type="match status" value="1"/>
</dbReference>
<gene>
    <name evidence="1" type="ORF">Dm11a5_0768</name>
</gene>
<dbReference type="EMBL" id="CP011127">
    <property type="protein sequence ID" value="AMU86594.1"/>
    <property type="molecule type" value="Genomic_DNA"/>
</dbReference>
<dbReference type="Pfam" id="PF09754">
    <property type="entry name" value="PAC2"/>
    <property type="match status" value="1"/>
</dbReference>
<dbReference type="Gene3D" id="3.40.50.10900">
    <property type="entry name" value="PAC-like subunit"/>
    <property type="match status" value="1"/>
</dbReference>
<evidence type="ECO:0008006" key="3">
    <source>
        <dbReference type="Google" id="ProtNLM"/>
    </source>
</evidence>
<proteinExistence type="predicted"/>
<sequence length="268" mass="30494">MNMEVKKIQAKCLIISWQGEFGLLGERVLAEIEKQDTPSIVFELEIEKYFSLGGVAVREDLANFPAGELEYLPKWQLLVFKGSIPEFNQYEYLKKIIDTAMDYQANEIICLGSVGAMISHTAPHRLMAVVNSDIHKYSLENTGVECNMDFDTPPNQKVDINSFVIWQAGKYGLNAMSLWQVLPFYLQASGDAAAELILLEFLCDRFELELNLDEIEQRVQYQSDRIQNLRQANAQVENGLRMLEGGLSLDTSVRNQLGDQISRLFDNR</sequence>
<dbReference type="PATRIC" id="fig|61435.8.peg.766"/>
<name>A0A142V9T6_9CHLR</name>
<dbReference type="InterPro" id="IPR019151">
    <property type="entry name" value="Proteasome_assmbl_chaperone_2"/>
</dbReference>